<reference evidence="9" key="1">
    <citation type="submission" date="2023-01" db="EMBL/GenBank/DDBJ databases">
        <title>Exophiala dermititidis isolated from Cystic Fibrosis Patient.</title>
        <authorList>
            <person name="Kurbessoian T."/>
            <person name="Crocker A."/>
            <person name="Murante D."/>
            <person name="Hogan D.A."/>
            <person name="Stajich J.E."/>
        </authorList>
    </citation>
    <scope>NUCLEOTIDE SEQUENCE</scope>
    <source>
        <strain evidence="9">Ex8</strain>
    </source>
</reference>
<evidence type="ECO:0000256" key="7">
    <source>
        <dbReference type="SAM" id="MobiDB-lite"/>
    </source>
</evidence>
<keyword evidence="2" id="KW-0805">Transcription regulation</keyword>
<evidence type="ECO:0000313" key="10">
    <source>
        <dbReference type="Proteomes" id="UP001161757"/>
    </source>
</evidence>
<evidence type="ECO:0000256" key="6">
    <source>
        <dbReference type="ARBA" id="ARBA00025581"/>
    </source>
</evidence>
<dbReference type="PROSITE" id="PS51351">
    <property type="entry name" value="TFIIE_BETA_C"/>
    <property type="match status" value="1"/>
</dbReference>
<dbReference type="PANTHER" id="PTHR12716">
    <property type="entry name" value="TRANSCRIPTION INITIATION FACTOR IIE, BETA SUBUNIT"/>
    <property type="match status" value="1"/>
</dbReference>
<dbReference type="InterPro" id="IPR040501">
    <property type="entry name" value="TFA2_Winged_2"/>
</dbReference>
<feature type="compositionally biased region" description="Basic residues" evidence="7">
    <location>
        <begin position="199"/>
        <end position="209"/>
    </location>
</feature>
<comment type="caution">
    <text evidence="9">The sequence shown here is derived from an EMBL/GenBank/DDBJ whole genome shotgun (WGS) entry which is preliminary data.</text>
</comment>
<proteinExistence type="predicted"/>
<dbReference type="EMBL" id="JAJGCB010000008">
    <property type="protein sequence ID" value="KAJ8991283.1"/>
    <property type="molecule type" value="Genomic_DNA"/>
</dbReference>
<evidence type="ECO:0000256" key="4">
    <source>
        <dbReference type="ARBA" id="ARBA00023163"/>
    </source>
</evidence>
<dbReference type="Pfam" id="PF02186">
    <property type="entry name" value="TFIIE_beta"/>
    <property type="match status" value="1"/>
</dbReference>
<comment type="subcellular location">
    <subcellularLocation>
        <location evidence="1">Nucleus</location>
    </subcellularLocation>
</comment>
<feature type="region of interest" description="Disordered" evidence="7">
    <location>
        <begin position="180"/>
        <end position="211"/>
    </location>
</feature>
<evidence type="ECO:0000313" key="9">
    <source>
        <dbReference type="EMBL" id="KAJ8991283.1"/>
    </source>
</evidence>
<name>A0AAN6EU44_EXODE</name>
<feature type="domain" description="TFIIE beta" evidence="8">
    <location>
        <begin position="5"/>
        <end position="87"/>
    </location>
</feature>
<dbReference type="Proteomes" id="UP001161757">
    <property type="component" value="Unassembled WGS sequence"/>
</dbReference>
<keyword evidence="5" id="KW-0539">Nucleus</keyword>
<dbReference type="Pfam" id="PF18121">
    <property type="entry name" value="TFA2_Winged_2"/>
    <property type="match status" value="1"/>
</dbReference>
<gene>
    <name evidence="9" type="primary">tfa2</name>
    <name evidence="9" type="ORF">HRR80_004628</name>
</gene>
<dbReference type="InterPro" id="IPR003166">
    <property type="entry name" value="TFIIE_bsu_DNA-bd"/>
</dbReference>
<keyword evidence="4" id="KW-0804">Transcription</keyword>
<dbReference type="PANTHER" id="PTHR12716:SF8">
    <property type="entry name" value="TRANSCRIPTION INITIATION FACTOR IIE SUBUNIT BETA"/>
    <property type="match status" value="1"/>
</dbReference>
<accession>A0AAN6EU44</accession>
<dbReference type="AlphaFoldDB" id="A0AAN6EU44"/>
<evidence type="ECO:0000259" key="8">
    <source>
        <dbReference type="PROSITE" id="PS51351"/>
    </source>
</evidence>
<dbReference type="InterPro" id="IPR016656">
    <property type="entry name" value="TFIIE-bsu"/>
</dbReference>
<organism evidence="9 10">
    <name type="scientific">Exophiala dermatitidis</name>
    <name type="common">Black yeast-like fungus</name>
    <name type="synonym">Wangiella dermatitidis</name>
    <dbReference type="NCBI Taxonomy" id="5970"/>
    <lineage>
        <taxon>Eukaryota</taxon>
        <taxon>Fungi</taxon>
        <taxon>Dikarya</taxon>
        <taxon>Ascomycota</taxon>
        <taxon>Pezizomycotina</taxon>
        <taxon>Eurotiomycetes</taxon>
        <taxon>Chaetothyriomycetidae</taxon>
        <taxon>Chaetothyriales</taxon>
        <taxon>Herpotrichiellaceae</taxon>
        <taxon>Exophiala</taxon>
    </lineage>
</organism>
<evidence type="ECO:0000256" key="1">
    <source>
        <dbReference type="ARBA" id="ARBA00004123"/>
    </source>
</evidence>
<evidence type="ECO:0000256" key="2">
    <source>
        <dbReference type="ARBA" id="ARBA00023015"/>
    </source>
</evidence>
<comment type="function">
    <text evidence="6">Recruits TFIIH to the initiation complex and stimulates the RNA polymerase II C-terminal domain kinase and DNA-dependent ATPase activities of TFIIH. Both TFIIH and TFIIE are required for promoter clearance by RNA polymerase.</text>
</comment>
<dbReference type="GO" id="GO:0005673">
    <property type="term" value="C:transcription factor TFIIE complex"/>
    <property type="evidence" value="ECO:0007669"/>
    <property type="project" value="InterPro"/>
</dbReference>
<protein>
    <submittedName>
        <fullName evidence="9">Transcription factor TFIIE beta subunit, TFIIEB, Tfa2</fullName>
    </submittedName>
</protein>
<dbReference type="GO" id="GO:0006367">
    <property type="term" value="P:transcription initiation at RNA polymerase II promoter"/>
    <property type="evidence" value="ECO:0007669"/>
    <property type="project" value="InterPro"/>
</dbReference>
<dbReference type="GO" id="GO:0001097">
    <property type="term" value="F:TFIIH-class transcription factor complex binding"/>
    <property type="evidence" value="ECO:0007669"/>
    <property type="project" value="TreeGrafter"/>
</dbReference>
<evidence type="ECO:0000256" key="5">
    <source>
        <dbReference type="ARBA" id="ARBA00023242"/>
    </source>
</evidence>
<keyword evidence="3" id="KW-0238">DNA-binding</keyword>
<sequence>MSYLYATPTSAAGNDPRSNVIYALARLKEKYPETISWDELLAYVLPAHQRADQDQIVKFRTFLNVNPKVNYDAAADTYKFKPTYNIASADDLLKYLQNQGSALGISVRDLKDGWPDVEETIDRLEAQHKLLVVRNKKDHHPRMVWLDDPTLVAPLDQEFKDIWLQIPLPSVEDTIKELRRMNHKSTGEPARPDTATRPKEKKKKVRRGQKITNIHMQGLFRDYSERRPQGGK</sequence>
<evidence type="ECO:0000256" key="3">
    <source>
        <dbReference type="ARBA" id="ARBA00023125"/>
    </source>
</evidence>
<dbReference type="GO" id="GO:0003677">
    <property type="term" value="F:DNA binding"/>
    <property type="evidence" value="ECO:0007669"/>
    <property type="project" value="UniProtKB-KW"/>
</dbReference>